<evidence type="ECO:0000259" key="1">
    <source>
        <dbReference type="Pfam" id="PF07171"/>
    </source>
</evidence>
<name>A0A6J6PBE6_9ZZZZ</name>
<reference evidence="4" key="1">
    <citation type="submission" date="2020-05" db="EMBL/GenBank/DDBJ databases">
        <authorList>
            <person name="Chiriac C."/>
            <person name="Salcher M."/>
            <person name="Ghai R."/>
            <person name="Kavagutti S V."/>
        </authorList>
    </citation>
    <scope>NUCLEOTIDE SEQUENCE</scope>
</reference>
<dbReference type="InterPro" id="IPR010799">
    <property type="entry name" value="MlrC_C"/>
</dbReference>
<dbReference type="AlphaFoldDB" id="A0A6J6PBE6"/>
<accession>A0A6J6PBE6</accession>
<evidence type="ECO:0000313" key="4">
    <source>
        <dbReference type="EMBL" id="CAB4693808.1"/>
    </source>
</evidence>
<gene>
    <name evidence="3" type="ORF">UFOPK1811_00329</name>
    <name evidence="4" type="ORF">UFOPK2360_01283</name>
</gene>
<dbReference type="Pfam" id="PF07171">
    <property type="entry name" value="MlrC_C"/>
    <property type="match status" value="1"/>
</dbReference>
<organism evidence="4">
    <name type="scientific">freshwater metagenome</name>
    <dbReference type="NCBI Taxonomy" id="449393"/>
    <lineage>
        <taxon>unclassified sequences</taxon>
        <taxon>metagenomes</taxon>
        <taxon>ecological metagenomes</taxon>
    </lineage>
</organism>
<feature type="domain" description="Microcystin LR degradation protein MlrC C-terminal" evidence="1">
    <location>
        <begin position="306"/>
        <end position="483"/>
    </location>
</feature>
<sequence length="493" mass="52878">MSIKIAVLSLIQETNTFSAKNATYDDFKMQGIWYGQEADLKSKGSNTEIAGAISYLRSQSCEVIPIMRAWAMSGGTLGDEDFRALLQPALEMIVSLPALDGVILNLHGALITQTHDYADAEIVARVRALIGEEIPIAVTHDLHANVTSEILEHADILIGYQTYPHIDQAETGAKAAKLLLDLLAGGAPIQSAISKIPLLIPAEVQIIKSEPMLQVRDLADSYLSDRVMDISLFPVQPWIDVPKLGCAVTVTGTLAKPELLKIATEISEKIWEIKEQFEVDLVKSVEAIEKIRRGNQLGRSKFSILLQSSDAPPGGAAGDNAALIGELIKAGPDFNVYTNVVDVNAVADANDAGVGGEVNLSIGASLDSRWSNQVLISGKVLKLGSTPILLKGIVMNGQEVSIGNWATIDCGRGLIILVSTEPAPSFDPATYESVGLAVGKADAVHVRSCALFRAGYVDLFDEVLILDIPGPTSPALAKIDYRRAQRPLFPLDR</sequence>
<evidence type="ECO:0000259" key="2">
    <source>
        <dbReference type="Pfam" id="PF07364"/>
    </source>
</evidence>
<feature type="domain" description="Microcystin LR degradation protein MlrC N-terminal" evidence="2">
    <location>
        <begin position="4"/>
        <end position="290"/>
    </location>
</feature>
<protein>
    <submittedName>
        <fullName evidence="4">Unannotated protein</fullName>
    </submittedName>
</protein>
<dbReference type="Pfam" id="PF07364">
    <property type="entry name" value="DUF1485"/>
    <property type="match status" value="1"/>
</dbReference>
<dbReference type="EMBL" id="CAEZXH010000110">
    <property type="protein sequence ID" value="CAB4693808.1"/>
    <property type="molecule type" value="Genomic_DNA"/>
</dbReference>
<proteinExistence type="predicted"/>
<dbReference type="InterPro" id="IPR015995">
    <property type="entry name" value="MlrC_N"/>
</dbReference>
<evidence type="ECO:0000313" key="3">
    <source>
        <dbReference type="EMBL" id="CAB4593739.1"/>
    </source>
</evidence>
<dbReference type="EMBL" id="CAEZUJ010000008">
    <property type="protein sequence ID" value="CAB4593739.1"/>
    <property type="molecule type" value="Genomic_DNA"/>
</dbReference>